<dbReference type="InterPro" id="IPR044861">
    <property type="entry name" value="IPNS-like_FE2OG_OXY"/>
</dbReference>
<keyword evidence="5 8" id="KW-0408">Iron</keyword>
<name>A0AB40BAV9_DIOCR</name>
<dbReference type="EC" id="1.14.11.15" evidence="7"/>
<evidence type="ECO:0000313" key="11">
    <source>
        <dbReference type="Proteomes" id="UP001515500"/>
    </source>
</evidence>
<feature type="domain" description="Fe2OG dioxygenase" evidence="10">
    <location>
        <begin position="247"/>
        <end position="353"/>
    </location>
</feature>
<dbReference type="Pfam" id="PF03171">
    <property type="entry name" value="2OG-FeII_Oxy"/>
    <property type="match status" value="1"/>
</dbReference>
<comment type="catalytic activity">
    <reaction evidence="6">
        <text>gibberellin A20 + 2-oxoglutarate + O2 = gibberellin A1 + succinate + CO2</text>
        <dbReference type="Rhea" id="RHEA:10104"/>
        <dbReference type="ChEBI" id="CHEBI:15379"/>
        <dbReference type="ChEBI" id="CHEBI:16526"/>
        <dbReference type="ChEBI" id="CHEBI:16810"/>
        <dbReference type="ChEBI" id="CHEBI:30031"/>
        <dbReference type="ChEBI" id="CHEBI:58524"/>
        <dbReference type="ChEBI" id="CHEBI:58526"/>
        <dbReference type="EC" id="1.14.11.15"/>
    </reaction>
</comment>
<keyword evidence="11" id="KW-1185">Reference proteome</keyword>
<dbReference type="GO" id="GO:0009686">
    <property type="term" value="P:gibberellin biosynthetic process"/>
    <property type="evidence" value="ECO:0007669"/>
    <property type="project" value="UniProtKB-ARBA"/>
</dbReference>
<sequence length="413" mass="46574">MSFIQRLHHVLQIISYKYQLTNQHSHSHTHPHILLTHKHLTLLHQLLLLLLLLHISMPSLSDHFEFNSVHEVPDSHAWPSLHDYPSTEPLGHDSIPIIDLNKSSSDTIKQIKQACERWGVFRVTGHGVPSDLLDQLELQTCRLFSLPSRQKLKAARLPDGVSGYGLARISPFFSKLMWYEGFTISGSPLGHARKLWPHDYSEFCETIDRYNKEMKKLAERVMHLMLQSLGLHENDLDWAGPVKDLQEVSGVLQLNSYPSCPDPDRAMGLAAHTDSSLLTILHQNSTSGLQVLRAQDIYGPARWVTVPPLPGALVMNIGDLSHILSNGRFHSVLHRAVVNRARHRYSMAYICGPPAHAKVSPLRPLSGRPVFRAVTWPEYLGLKGKLFNQALASIRVSDETWEDHNNASVITCV</sequence>
<dbReference type="GO" id="GO:0046872">
    <property type="term" value="F:metal ion binding"/>
    <property type="evidence" value="ECO:0007669"/>
    <property type="project" value="UniProtKB-KW"/>
</dbReference>
<comment type="cofactor">
    <cofactor evidence="1">
        <name>L-ascorbate</name>
        <dbReference type="ChEBI" id="CHEBI:38290"/>
    </cofactor>
</comment>
<accession>A0AB40BAV9</accession>
<evidence type="ECO:0000259" key="10">
    <source>
        <dbReference type="PROSITE" id="PS51471"/>
    </source>
</evidence>
<evidence type="ECO:0000256" key="4">
    <source>
        <dbReference type="ARBA" id="ARBA00023002"/>
    </source>
</evidence>
<dbReference type="InterPro" id="IPR005123">
    <property type="entry name" value="Oxoglu/Fe-dep_dioxygenase_dom"/>
</dbReference>
<dbReference type="InterPro" id="IPR026992">
    <property type="entry name" value="DIOX_N"/>
</dbReference>
<dbReference type="SUPFAM" id="SSF51197">
    <property type="entry name" value="Clavaminate synthase-like"/>
    <property type="match status" value="1"/>
</dbReference>
<dbReference type="InterPro" id="IPR050231">
    <property type="entry name" value="Iron_ascorbate_oxido_reductase"/>
</dbReference>
<dbReference type="InterPro" id="IPR027443">
    <property type="entry name" value="IPNS-like_sf"/>
</dbReference>
<dbReference type="Proteomes" id="UP001515500">
    <property type="component" value="Chromosome 5"/>
</dbReference>
<dbReference type="AlphaFoldDB" id="A0AB40BAV9"/>
<evidence type="ECO:0000256" key="3">
    <source>
        <dbReference type="ARBA" id="ARBA00022964"/>
    </source>
</evidence>
<dbReference type="FunFam" id="2.60.120.330:FF:000013">
    <property type="entry name" value="Gibberellin 3-beta-dioxygenase 1"/>
    <property type="match status" value="1"/>
</dbReference>
<dbReference type="GO" id="GO:0016707">
    <property type="term" value="F:gibberellin 3-beta-dioxygenase activity"/>
    <property type="evidence" value="ECO:0007669"/>
    <property type="project" value="UniProtKB-EC"/>
</dbReference>
<keyword evidence="2 8" id="KW-0479">Metal-binding</keyword>
<keyword evidence="3" id="KW-0223">Dioxygenase</keyword>
<evidence type="ECO:0000256" key="2">
    <source>
        <dbReference type="ARBA" id="ARBA00022723"/>
    </source>
</evidence>
<proteinExistence type="inferred from homology"/>
<gene>
    <name evidence="12" type="primary">LOC120260837</name>
</gene>
<evidence type="ECO:0000313" key="12">
    <source>
        <dbReference type="RefSeq" id="XP_039124341.1"/>
    </source>
</evidence>
<dbReference type="PROSITE" id="PS51471">
    <property type="entry name" value="FE2OG_OXY"/>
    <property type="match status" value="1"/>
</dbReference>
<evidence type="ECO:0000256" key="5">
    <source>
        <dbReference type="ARBA" id="ARBA00023004"/>
    </source>
</evidence>
<evidence type="ECO:0000256" key="7">
    <source>
        <dbReference type="ARBA" id="ARBA00066695"/>
    </source>
</evidence>
<dbReference type="Pfam" id="PF14226">
    <property type="entry name" value="DIOX_N"/>
    <property type="match status" value="1"/>
</dbReference>
<dbReference type="Gene3D" id="2.60.120.330">
    <property type="entry name" value="B-lactam Antibiotic, Isopenicillin N Synthase, Chain"/>
    <property type="match status" value="1"/>
</dbReference>
<protein>
    <recommendedName>
        <fullName evidence="7">gibberellin 3beta-dioxygenase</fullName>
        <ecNumber evidence="7">1.14.11.15</ecNumber>
    </recommendedName>
</protein>
<keyword evidence="9" id="KW-0175">Coiled coil</keyword>
<dbReference type="PANTHER" id="PTHR47990">
    <property type="entry name" value="2-OXOGLUTARATE (2OG) AND FE(II)-DEPENDENT OXYGENASE SUPERFAMILY PROTEIN-RELATED"/>
    <property type="match status" value="1"/>
</dbReference>
<reference evidence="12" key="1">
    <citation type="submission" date="2025-08" db="UniProtKB">
        <authorList>
            <consortium name="RefSeq"/>
        </authorList>
    </citation>
    <scope>IDENTIFICATION</scope>
</reference>
<evidence type="ECO:0000256" key="6">
    <source>
        <dbReference type="ARBA" id="ARBA00052181"/>
    </source>
</evidence>
<organism evidence="11 12">
    <name type="scientific">Dioscorea cayennensis subsp. rotundata</name>
    <name type="common">White Guinea yam</name>
    <name type="synonym">Dioscorea rotundata</name>
    <dbReference type="NCBI Taxonomy" id="55577"/>
    <lineage>
        <taxon>Eukaryota</taxon>
        <taxon>Viridiplantae</taxon>
        <taxon>Streptophyta</taxon>
        <taxon>Embryophyta</taxon>
        <taxon>Tracheophyta</taxon>
        <taxon>Spermatophyta</taxon>
        <taxon>Magnoliopsida</taxon>
        <taxon>Liliopsida</taxon>
        <taxon>Dioscoreales</taxon>
        <taxon>Dioscoreaceae</taxon>
        <taxon>Dioscorea</taxon>
    </lineage>
</organism>
<feature type="coiled-coil region" evidence="9">
    <location>
        <begin position="200"/>
        <end position="227"/>
    </location>
</feature>
<comment type="similarity">
    <text evidence="8">Belongs to the iron/ascorbate-dependent oxidoreductase family.</text>
</comment>
<evidence type="ECO:0000256" key="8">
    <source>
        <dbReference type="RuleBase" id="RU003682"/>
    </source>
</evidence>
<dbReference type="GeneID" id="120260837"/>
<keyword evidence="4 8" id="KW-0560">Oxidoreductase</keyword>
<evidence type="ECO:0000256" key="9">
    <source>
        <dbReference type="SAM" id="Coils"/>
    </source>
</evidence>
<dbReference type="RefSeq" id="XP_039124341.1">
    <property type="nucleotide sequence ID" value="XM_039268407.1"/>
</dbReference>
<evidence type="ECO:0000256" key="1">
    <source>
        <dbReference type="ARBA" id="ARBA00001961"/>
    </source>
</evidence>